<dbReference type="Proteomes" id="UP001302676">
    <property type="component" value="Unassembled WGS sequence"/>
</dbReference>
<sequence>MVRSIEDQTPQPPALLRLPPHLRYRIYLYVGIARHDGHPNTYYLDGRKESPGYTSVFDEPPMPGCTSGFNPPPTRNFTGLLLCCYGLYTEVAALLYSTNQFVIHAGKASLQPLKALSPTAIASLRSLKIILNECSCHYPVDSKDYPPPCCCNDVEHEPVPHSTRSSCAEYHKDLHRPPLLDPVPPNLDFTSSKLAAQALLADWNDAAVHLSSHVRPGCLELSLEVTWCRRYPHCYQVCRPPCDPDGRGPPCQPHIHHGCRLSQCIGVDPDSELSGVQPRGPGCFCRRRHAAFSFTCNCWAPPTSLFFVCRTFCHDAQVVFFSRNRFIIHDVQAWPFQSMHYTVHEQQDPETVIIQESYPHERLAVSQFLREFVPTNCLAHLRFLELVFPPYQPPCWPVDGHPAQVNWRDTVDWLRGKIDAPALTIRVAFADFLYNPAGARAGTTKDEGVQIVRGYMHIIRPLEPLLKHDGLAALYVQPAYPWAWRRDVLPQELKPTDKWARGLASQKQQIKDRLERIPGCEAIVDSRNKPEPRISGWANWYNVKWFYH</sequence>
<protein>
    <submittedName>
        <fullName evidence="1">Uncharacterized protein</fullName>
    </submittedName>
</protein>
<dbReference type="PANTHER" id="PTHR42085">
    <property type="entry name" value="F-BOX DOMAIN-CONTAINING PROTEIN"/>
    <property type="match status" value="1"/>
</dbReference>
<accession>A0AAN6UVK6</accession>
<dbReference type="AlphaFoldDB" id="A0AAN6UVK6"/>
<proteinExistence type="predicted"/>
<evidence type="ECO:0000313" key="2">
    <source>
        <dbReference type="Proteomes" id="UP001302676"/>
    </source>
</evidence>
<evidence type="ECO:0000313" key="1">
    <source>
        <dbReference type="EMBL" id="KAK4139903.1"/>
    </source>
</evidence>
<dbReference type="EMBL" id="MU853646">
    <property type="protein sequence ID" value="KAK4139903.1"/>
    <property type="molecule type" value="Genomic_DNA"/>
</dbReference>
<keyword evidence="2" id="KW-1185">Reference proteome</keyword>
<name>A0AAN6UVK6_9PEZI</name>
<comment type="caution">
    <text evidence="1">The sequence shown here is derived from an EMBL/GenBank/DDBJ whole genome shotgun (WGS) entry which is preliminary data.</text>
</comment>
<dbReference type="PANTHER" id="PTHR42085:SF2">
    <property type="entry name" value="F-BOX DOMAIN-CONTAINING PROTEIN"/>
    <property type="match status" value="1"/>
</dbReference>
<dbReference type="RefSeq" id="XP_062633274.1">
    <property type="nucleotide sequence ID" value="XM_062778499.1"/>
</dbReference>
<reference evidence="1" key="1">
    <citation type="journal article" date="2023" name="Mol. Phylogenet. Evol.">
        <title>Genome-scale phylogeny and comparative genomics of the fungal order Sordariales.</title>
        <authorList>
            <person name="Hensen N."/>
            <person name="Bonometti L."/>
            <person name="Westerberg I."/>
            <person name="Brannstrom I.O."/>
            <person name="Guillou S."/>
            <person name="Cros-Aarteil S."/>
            <person name="Calhoun S."/>
            <person name="Haridas S."/>
            <person name="Kuo A."/>
            <person name="Mondo S."/>
            <person name="Pangilinan J."/>
            <person name="Riley R."/>
            <person name="LaButti K."/>
            <person name="Andreopoulos B."/>
            <person name="Lipzen A."/>
            <person name="Chen C."/>
            <person name="Yan M."/>
            <person name="Daum C."/>
            <person name="Ng V."/>
            <person name="Clum A."/>
            <person name="Steindorff A."/>
            <person name="Ohm R.A."/>
            <person name="Martin F."/>
            <person name="Silar P."/>
            <person name="Natvig D.O."/>
            <person name="Lalanne C."/>
            <person name="Gautier V."/>
            <person name="Ament-Velasquez S.L."/>
            <person name="Kruys A."/>
            <person name="Hutchinson M.I."/>
            <person name="Powell A.J."/>
            <person name="Barry K."/>
            <person name="Miller A.N."/>
            <person name="Grigoriev I.V."/>
            <person name="Debuchy R."/>
            <person name="Gladieux P."/>
            <person name="Hiltunen Thoren M."/>
            <person name="Johannesson H."/>
        </authorList>
    </citation>
    <scope>NUCLEOTIDE SEQUENCE</scope>
    <source>
        <strain evidence="1">CBS 141.50</strain>
    </source>
</reference>
<dbReference type="InterPro" id="IPR038883">
    <property type="entry name" value="AN11006-like"/>
</dbReference>
<dbReference type="GeneID" id="87815112"/>
<reference evidence="1" key="2">
    <citation type="submission" date="2023-05" db="EMBL/GenBank/DDBJ databases">
        <authorList>
            <consortium name="Lawrence Berkeley National Laboratory"/>
            <person name="Steindorff A."/>
            <person name="Hensen N."/>
            <person name="Bonometti L."/>
            <person name="Westerberg I."/>
            <person name="Brannstrom I.O."/>
            <person name="Guillou S."/>
            <person name="Cros-Aarteil S."/>
            <person name="Calhoun S."/>
            <person name="Haridas S."/>
            <person name="Kuo A."/>
            <person name="Mondo S."/>
            <person name="Pangilinan J."/>
            <person name="Riley R."/>
            <person name="Labutti K."/>
            <person name="Andreopoulos B."/>
            <person name="Lipzen A."/>
            <person name="Chen C."/>
            <person name="Yanf M."/>
            <person name="Daum C."/>
            <person name="Ng V."/>
            <person name="Clum A."/>
            <person name="Ohm R."/>
            <person name="Martin F."/>
            <person name="Silar P."/>
            <person name="Natvig D."/>
            <person name="Lalanne C."/>
            <person name="Gautier V."/>
            <person name="Ament-Velasquez S.L."/>
            <person name="Kruys A."/>
            <person name="Hutchinson M.I."/>
            <person name="Powell A.J."/>
            <person name="Barry K."/>
            <person name="Miller A.N."/>
            <person name="Grigoriev I.V."/>
            <person name="Debuchy R."/>
            <person name="Gladieux P."/>
            <person name="Thoren M.H."/>
            <person name="Johannesson H."/>
        </authorList>
    </citation>
    <scope>NUCLEOTIDE SEQUENCE</scope>
    <source>
        <strain evidence="1">CBS 141.50</strain>
    </source>
</reference>
<gene>
    <name evidence="1" type="ORF">C8A04DRAFT_15451</name>
</gene>
<organism evidence="1 2">
    <name type="scientific">Dichotomopilus funicola</name>
    <dbReference type="NCBI Taxonomy" id="1934379"/>
    <lineage>
        <taxon>Eukaryota</taxon>
        <taxon>Fungi</taxon>
        <taxon>Dikarya</taxon>
        <taxon>Ascomycota</taxon>
        <taxon>Pezizomycotina</taxon>
        <taxon>Sordariomycetes</taxon>
        <taxon>Sordariomycetidae</taxon>
        <taxon>Sordariales</taxon>
        <taxon>Chaetomiaceae</taxon>
        <taxon>Dichotomopilus</taxon>
    </lineage>
</organism>